<evidence type="ECO:0000256" key="5">
    <source>
        <dbReference type="ARBA" id="ARBA00023155"/>
    </source>
</evidence>
<keyword evidence="5 7" id="KW-0371">Homeobox</keyword>
<dbReference type="GO" id="GO:0005634">
    <property type="term" value="C:nucleus"/>
    <property type="evidence" value="ECO:0007669"/>
    <property type="project" value="UniProtKB-SubCell"/>
</dbReference>
<dbReference type="Pfam" id="PF04731">
    <property type="entry name" value="Caudal_act"/>
    <property type="match status" value="1"/>
</dbReference>
<comment type="similarity">
    <text evidence="2">Belongs to the Caudal homeobox family.</text>
</comment>
<dbReference type="PANTHER" id="PTHR24332">
    <property type="entry name" value="HOMEOBOX PROTEIN CDX"/>
    <property type="match status" value="1"/>
</dbReference>
<proteinExistence type="inferred from homology"/>
<dbReference type="GO" id="GO:0030154">
    <property type="term" value="P:cell differentiation"/>
    <property type="evidence" value="ECO:0007669"/>
    <property type="project" value="TreeGrafter"/>
</dbReference>
<reference evidence="11" key="2">
    <citation type="submission" date="2025-09" db="UniProtKB">
        <authorList>
            <consortium name="Ensembl"/>
        </authorList>
    </citation>
    <scope>IDENTIFICATION</scope>
</reference>
<keyword evidence="12" id="KW-1185">Reference proteome</keyword>
<evidence type="ECO:0000259" key="10">
    <source>
        <dbReference type="PROSITE" id="PS50071"/>
    </source>
</evidence>
<feature type="domain" description="Homeobox" evidence="10">
    <location>
        <begin position="161"/>
        <end position="221"/>
    </location>
</feature>
<dbReference type="GO" id="GO:0009948">
    <property type="term" value="P:anterior/posterior axis specification"/>
    <property type="evidence" value="ECO:0007669"/>
    <property type="project" value="TreeGrafter"/>
</dbReference>
<dbReference type="GeneTree" id="ENSGT00940000165070"/>
<dbReference type="OrthoDB" id="6159439at2759"/>
<evidence type="ECO:0000313" key="12">
    <source>
        <dbReference type="Proteomes" id="UP000694569"/>
    </source>
</evidence>
<feature type="region of interest" description="Disordered" evidence="9">
    <location>
        <begin position="129"/>
        <end position="161"/>
    </location>
</feature>
<evidence type="ECO:0000256" key="9">
    <source>
        <dbReference type="SAM" id="MobiDB-lite"/>
    </source>
</evidence>
<keyword evidence="3" id="KW-0217">Developmental protein</keyword>
<sequence length="274" mass="30779">MHVSFFMDQEDNMYSGPRKYSNSSLPMQNALSNVNYSEYMGYHNAQSMDNTGHAPGFWGSHYGFPREEWNGYGPGPSNACSSNISGLSGQMMYESPDYSAGHHPVQGVMPLDSANMVQISSNNQRHQPFDWMRRTSDPSSTAAANQIRNHETADSLTSKTRTKEKYRVVYTDHQRLELEKEFLSNRYITIRRKSEIALSLGLSDRQVKIWFQNRRAKERKLIKKIGQFEGNVGSTQSDSGSVSPADISAGLYPQTLVMNGLQSMSNVPQVAVSQ</sequence>
<dbReference type="Pfam" id="PF00046">
    <property type="entry name" value="Homeodomain"/>
    <property type="match status" value="1"/>
</dbReference>
<dbReference type="Ensembl" id="ENSLLET00000022831.1">
    <property type="protein sequence ID" value="ENSLLEP00000021979.1"/>
    <property type="gene ID" value="ENSLLEG00000013955.1"/>
</dbReference>
<dbReference type="Proteomes" id="UP000694569">
    <property type="component" value="Unplaced"/>
</dbReference>
<dbReference type="PROSITE" id="PS00027">
    <property type="entry name" value="HOMEOBOX_1"/>
    <property type="match status" value="1"/>
</dbReference>
<dbReference type="GO" id="GO:0000981">
    <property type="term" value="F:DNA-binding transcription factor activity, RNA polymerase II-specific"/>
    <property type="evidence" value="ECO:0007669"/>
    <property type="project" value="InterPro"/>
</dbReference>
<dbReference type="InterPro" id="IPR047152">
    <property type="entry name" value="Caudal_homeobox"/>
</dbReference>
<dbReference type="PRINTS" id="PR00024">
    <property type="entry name" value="HOMEOBOX"/>
</dbReference>
<dbReference type="FunFam" id="1.10.10.60:FF:000574">
    <property type="entry name" value="Homeobox protein CHOX-CAD2"/>
    <property type="match status" value="1"/>
</dbReference>
<evidence type="ECO:0000256" key="8">
    <source>
        <dbReference type="RuleBase" id="RU000682"/>
    </source>
</evidence>
<dbReference type="InterPro" id="IPR020479">
    <property type="entry name" value="HD_metazoa"/>
</dbReference>
<protein>
    <recommendedName>
        <fullName evidence="10">Homeobox domain-containing protein</fullName>
    </recommendedName>
</protein>
<evidence type="ECO:0000256" key="3">
    <source>
        <dbReference type="ARBA" id="ARBA00022473"/>
    </source>
</evidence>
<evidence type="ECO:0000256" key="7">
    <source>
        <dbReference type="PROSITE-ProRule" id="PRU00108"/>
    </source>
</evidence>
<organism evidence="11 12">
    <name type="scientific">Leptobrachium leishanense</name>
    <name type="common">Leishan spiny toad</name>
    <dbReference type="NCBI Taxonomy" id="445787"/>
    <lineage>
        <taxon>Eukaryota</taxon>
        <taxon>Metazoa</taxon>
        <taxon>Chordata</taxon>
        <taxon>Craniata</taxon>
        <taxon>Vertebrata</taxon>
        <taxon>Euteleostomi</taxon>
        <taxon>Amphibia</taxon>
        <taxon>Batrachia</taxon>
        <taxon>Anura</taxon>
        <taxon>Pelobatoidea</taxon>
        <taxon>Megophryidae</taxon>
        <taxon>Leptobrachium</taxon>
    </lineage>
</organism>
<dbReference type="AlphaFoldDB" id="A0A8C5N3W4"/>
<evidence type="ECO:0000256" key="6">
    <source>
        <dbReference type="ARBA" id="ARBA00023242"/>
    </source>
</evidence>
<dbReference type="GO" id="GO:0000977">
    <property type="term" value="F:RNA polymerase II transcription regulatory region sequence-specific DNA binding"/>
    <property type="evidence" value="ECO:0007669"/>
    <property type="project" value="TreeGrafter"/>
</dbReference>
<dbReference type="InterPro" id="IPR001356">
    <property type="entry name" value="HD"/>
</dbReference>
<dbReference type="InterPro" id="IPR017970">
    <property type="entry name" value="Homeobox_CS"/>
</dbReference>
<evidence type="ECO:0000313" key="11">
    <source>
        <dbReference type="Ensembl" id="ENSLLEP00000021979.1"/>
    </source>
</evidence>
<dbReference type="InterPro" id="IPR000047">
    <property type="entry name" value="HTH_motif"/>
</dbReference>
<feature type="compositionally biased region" description="Polar residues" evidence="9">
    <location>
        <begin position="137"/>
        <end position="147"/>
    </location>
</feature>
<keyword evidence="6 7" id="KW-0539">Nucleus</keyword>
<dbReference type="SMART" id="SM00389">
    <property type="entry name" value="HOX"/>
    <property type="match status" value="1"/>
</dbReference>
<feature type="DNA-binding region" description="Homeobox" evidence="7">
    <location>
        <begin position="163"/>
        <end position="222"/>
    </location>
</feature>
<accession>A0A8C5N3W4</accession>
<dbReference type="CDD" id="cd00086">
    <property type="entry name" value="homeodomain"/>
    <property type="match status" value="1"/>
</dbReference>
<dbReference type="GO" id="GO:0009887">
    <property type="term" value="P:animal organ morphogenesis"/>
    <property type="evidence" value="ECO:0007669"/>
    <property type="project" value="TreeGrafter"/>
</dbReference>
<dbReference type="SUPFAM" id="SSF46689">
    <property type="entry name" value="Homeodomain-like"/>
    <property type="match status" value="1"/>
</dbReference>
<dbReference type="PANTHER" id="PTHR24332:SF15">
    <property type="entry name" value="HOMEOBOX PROTEIN CDX-4"/>
    <property type="match status" value="1"/>
</dbReference>
<dbReference type="PRINTS" id="PR00031">
    <property type="entry name" value="HTHREPRESSR"/>
</dbReference>
<reference evidence="11" key="1">
    <citation type="submission" date="2025-08" db="UniProtKB">
        <authorList>
            <consortium name="Ensembl"/>
        </authorList>
    </citation>
    <scope>IDENTIFICATION</scope>
</reference>
<dbReference type="InterPro" id="IPR009057">
    <property type="entry name" value="Homeodomain-like_sf"/>
</dbReference>
<evidence type="ECO:0000256" key="1">
    <source>
        <dbReference type="ARBA" id="ARBA00004123"/>
    </source>
</evidence>
<keyword evidence="4 7" id="KW-0238">DNA-binding</keyword>
<evidence type="ECO:0000256" key="2">
    <source>
        <dbReference type="ARBA" id="ARBA00010341"/>
    </source>
</evidence>
<name>A0A8C5N3W4_9ANUR</name>
<evidence type="ECO:0000256" key="4">
    <source>
        <dbReference type="ARBA" id="ARBA00023125"/>
    </source>
</evidence>
<comment type="subcellular location">
    <subcellularLocation>
        <location evidence="1 7 8">Nucleus</location>
    </subcellularLocation>
</comment>
<dbReference type="InterPro" id="IPR006820">
    <property type="entry name" value="Caudal_activation_dom"/>
</dbReference>
<dbReference type="PROSITE" id="PS50071">
    <property type="entry name" value="HOMEOBOX_2"/>
    <property type="match status" value="1"/>
</dbReference>
<dbReference type="Gene3D" id="1.10.10.60">
    <property type="entry name" value="Homeodomain-like"/>
    <property type="match status" value="1"/>
</dbReference>